<comment type="caution">
    <text evidence="4">The sequence shown here is derived from an EMBL/GenBank/DDBJ whole genome shotgun (WGS) entry which is preliminary data.</text>
</comment>
<keyword evidence="1" id="KW-0245">EGF-like domain</keyword>
<dbReference type="Pfam" id="PF23106">
    <property type="entry name" value="EGF_Teneurin"/>
    <property type="match status" value="2"/>
</dbReference>
<organism evidence="4 5">
    <name type="scientific">Hymenochirus boettgeri</name>
    <name type="common">Congo dwarf clawed frog</name>
    <dbReference type="NCBI Taxonomy" id="247094"/>
    <lineage>
        <taxon>Eukaryota</taxon>
        <taxon>Metazoa</taxon>
        <taxon>Chordata</taxon>
        <taxon>Craniata</taxon>
        <taxon>Vertebrata</taxon>
        <taxon>Euteleostomi</taxon>
        <taxon>Amphibia</taxon>
        <taxon>Batrachia</taxon>
        <taxon>Anura</taxon>
        <taxon>Pipoidea</taxon>
        <taxon>Pipidae</taxon>
        <taxon>Pipinae</taxon>
        <taxon>Hymenochirus</taxon>
    </lineage>
</organism>
<feature type="transmembrane region" description="Helical" evidence="2">
    <location>
        <begin position="547"/>
        <end position="569"/>
    </location>
</feature>
<comment type="caution">
    <text evidence="1">Lacks conserved residue(s) required for the propagation of feature annotation.</text>
</comment>
<evidence type="ECO:0000259" key="3">
    <source>
        <dbReference type="PROSITE" id="PS50026"/>
    </source>
</evidence>
<feature type="domain" description="EGF-like" evidence="3">
    <location>
        <begin position="438"/>
        <end position="473"/>
    </location>
</feature>
<evidence type="ECO:0000256" key="1">
    <source>
        <dbReference type="PROSITE-ProRule" id="PRU00076"/>
    </source>
</evidence>
<reference evidence="4" key="1">
    <citation type="thesis" date="2020" institute="ProQuest LLC" country="789 East Eisenhower Parkway, Ann Arbor, MI, USA">
        <title>Comparative Genomics and Chromosome Evolution.</title>
        <authorList>
            <person name="Mudd A.B."/>
        </authorList>
    </citation>
    <scope>NUCLEOTIDE SEQUENCE</scope>
    <source>
        <strain evidence="4">Female2</strain>
        <tissue evidence="4">Blood</tissue>
    </source>
</reference>
<dbReference type="PANTHER" id="PTHR40446">
    <property type="entry name" value="N-ACETYLGLUCOSAMINE-1-PHOSPHODIESTER ALPHA-N-ACETYLGLUCOSAMINIDASE"/>
    <property type="match status" value="1"/>
</dbReference>
<dbReference type="AlphaFoldDB" id="A0A8T2K554"/>
<evidence type="ECO:0000256" key="2">
    <source>
        <dbReference type="SAM" id="Phobius"/>
    </source>
</evidence>
<dbReference type="Gene3D" id="2.10.25.10">
    <property type="entry name" value="Laminin"/>
    <property type="match status" value="1"/>
</dbReference>
<keyword evidence="1" id="KW-1015">Disulfide bond</keyword>
<feature type="disulfide bond" evidence="1">
    <location>
        <begin position="463"/>
        <end position="472"/>
    </location>
</feature>
<evidence type="ECO:0000313" key="5">
    <source>
        <dbReference type="Proteomes" id="UP000812440"/>
    </source>
</evidence>
<sequence>MAAFVPVIHIEESPGRSRPVKRLPGWQENRCILKPASRRDPLKYVLIFHCCLYVSTSASNSLNDDMLLPYPPYFNHGPSHNHRKVRDCQSFVHGNRTYEEWPSNNATWLPFSTTSVFESKFPSKNNMKTVYGHFTFINNPLRTFSVLEPGGPGGCNLKTTATVEETAVHGRCFVAQNGGFFNVNTGRCFGNIVSDGKLVQNSGGIQNAQFGIKADGTLVFGYLSEEQVLEEDNPFVQLLSGVVWLLRNGEVYINQSKAAECDETQTTGNFDYFINVTSARTAVGHDQDGRLILFHADGQTNDRGLSLWEVANFLKDQGVINAINLDGGGSATLVINGTLASYPSDHCEFNPMWRCPRRISTIVCVHEPFCDPPDCTGHGQCVLGECHCVGFWTGPACSVLRCRSSNCSSHGICTEGGCVCNNGWIGPSCNVSCPQGYYGEGCRGKCHCQNNATCDHVYGTCQCLDGYTGVLCEEVCPLGSYGPQCQNPCHCKNQCYCHHATGSCNKTQEPTEMLTIVGQCMETLLCTSWMKNLHPETAKNIFTERTWAVLTSTLALLLVLSAGFNVILFGKRNIEDWKYSYHQLQEIKGNLEVPDVLEPFDLHEPQGDIDLFHFKDGNPRS</sequence>
<keyword evidence="5" id="KW-1185">Reference proteome</keyword>
<dbReference type="InterPro" id="IPR018711">
    <property type="entry name" value="NAGPA"/>
</dbReference>
<dbReference type="InterPro" id="IPR000742">
    <property type="entry name" value="EGF"/>
</dbReference>
<dbReference type="PROSITE" id="PS00022">
    <property type="entry name" value="EGF_1"/>
    <property type="match status" value="2"/>
</dbReference>
<evidence type="ECO:0000313" key="4">
    <source>
        <dbReference type="EMBL" id="KAG8450750.1"/>
    </source>
</evidence>
<keyword evidence="2" id="KW-1133">Transmembrane helix</keyword>
<dbReference type="GO" id="GO:0033299">
    <property type="term" value="P:secretion of lysosomal enzymes"/>
    <property type="evidence" value="ECO:0007669"/>
    <property type="project" value="TreeGrafter"/>
</dbReference>
<protein>
    <recommendedName>
        <fullName evidence="3">EGF-like domain-containing protein</fullName>
    </recommendedName>
</protein>
<dbReference type="Pfam" id="PF09992">
    <property type="entry name" value="NAGPA"/>
    <property type="match status" value="1"/>
</dbReference>
<name>A0A8T2K554_9PIPI</name>
<dbReference type="OrthoDB" id="192253at2759"/>
<dbReference type="Proteomes" id="UP000812440">
    <property type="component" value="Chromosome 2"/>
</dbReference>
<dbReference type="Gene3D" id="2.170.300.10">
    <property type="entry name" value="Tie2 ligand-binding domain superfamily"/>
    <property type="match status" value="1"/>
</dbReference>
<keyword evidence="2" id="KW-0812">Transmembrane</keyword>
<dbReference type="PANTHER" id="PTHR40446:SF2">
    <property type="entry name" value="N-ACETYLGLUCOSAMINE-1-PHOSPHODIESTER ALPHA-N-ACETYLGLUCOSAMINIDASE"/>
    <property type="match status" value="1"/>
</dbReference>
<dbReference type="EMBL" id="JAACNH010000002">
    <property type="protein sequence ID" value="KAG8450750.1"/>
    <property type="molecule type" value="Genomic_DNA"/>
</dbReference>
<dbReference type="PROSITE" id="PS50026">
    <property type="entry name" value="EGF_3"/>
    <property type="match status" value="1"/>
</dbReference>
<accession>A0A8T2K554</accession>
<keyword evidence="2" id="KW-0472">Membrane</keyword>
<proteinExistence type="predicted"/>
<gene>
    <name evidence="4" type="ORF">GDO86_003140</name>
</gene>